<organism evidence="1 2">
    <name type="scientific">Ekhidna lutea</name>
    <dbReference type="NCBI Taxonomy" id="447679"/>
    <lineage>
        <taxon>Bacteria</taxon>
        <taxon>Pseudomonadati</taxon>
        <taxon>Bacteroidota</taxon>
        <taxon>Cytophagia</taxon>
        <taxon>Cytophagales</taxon>
        <taxon>Reichenbachiellaceae</taxon>
        <taxon>Ekhidna</taxon>
    </lineage>
</organism>
<dbReference type="RefSeq" id="WP_089355798.1">
    <property type="nucleotide sequence ID" value="NZ_FZPD01000002.1"/>
</dbReference>
<protein>
    <recommendedName>
        <fullName evidence="3">RES domain-containing protein</fullName>
    </recommendedName>
</protein>
<accession>A0A239GW37</accession>
<evidence type="ECO:0000313" key="2">
    <source>
        <dbReference type="Proteomes" id="UP000198393"/>
    </source>
</evidence>
<dbReference type="AlphaFoldDB" id="A0A239GW37"/>
<gene>
    <name evidence="1" type="ORF">SAMN05421640_1034</name>
</gene>
<proteinExistence type="predicted"/>
<reference evidence="1 2" key="1">
    <citation type="submission" date="2017-06" db="EMBL/GenBank/DDBJ databases">
        <authorList>
            <person name="Kim H.J."/>
            <person name="Triplett B.A."/>
        </authorList>
    </citation>
    <scope>NUCLEOTIDE SEQUENCE [LARGE SCALE GENOMIC DNA]</scope>
    <source>
        <strain evidence="1 2">DSM 19307</strain>
    </source>
</reference>
<evidence type="ECO:0000313" key="1">
    <source>
        <dbReference type="EMBL" id="SNS73350.1"/>
    </source>
</evidence>
<dbReference type="OrthoDB" id="761393at2"/>
<keyword evidence="2" id="KW-1185">Reference proteome</keyword>
<name>A0A239GW37_EKHLU</name>
<dbReference type="EMBL" id="FZPD01000002">
    <property type="protein sequence ID" value="SNS73350.1"/>
    <property type="molecule type" value="Genomic_DNA"/>
</dbReference>
<dbReference type="Proteomes" id="UP000198393">
    <property type="component" value="Unassembled WGS sequence"/>
</dbReference>
<sequence length="292" mass="33923">MNDSLAYLRDVRDRLQYVDYDMIYASIVDLKDKFVPTARLKKGHIIDRVRINREGEIFTKIEDVSYIHDKEVLENHVGFGRANLPGEAVFYGSIISKNVPHPRVVAYFETSELVKNLNDKDIVEEKFTLSRWRVTKDIEVLEMIFSDEALKVNEYVQMSLEDKLTNLETSSLKEHAIDQGKFFSNEFARTDVKNGEEYKYKITAAYMNYICKKMGLGGITYPSVPTEFKGQNVALYPQVVDNCLDLETVGLFQFKGKDVENLIYMLKYCQDFGEGHKDFKWLDYQDGIKIFD</sequence>
<evidence type="ECO:0008006" key="3">
    <source>
        <dbReference type="Google" id="ProtNLM"/>
    </source>
</evidence>